<dbReference type="CDD" id="cd16017">
    <property type="entry name" value="LptA"/>
    <property type="match status" value="1"/>
</dbReference>
<dbReference type="PANTHER" id="PTHR30443:SF0">
    <property type="entry name" value="PHOSPHOETHANOLAMINE TRANSFERASE EPTA"/>
    <property type="match status" value="1"/>
</dbReference>
<dbReference type="KEGG" id="rgu:A4W93_26055"/>
<dbReference type="InterPro" id="IPR058130">
    <property type="entry name" value="PEA_transf_C"/>
</dbReference>
<evidence type="ECO:0000259" key="10">
    <source>
        <dbReference type="Pfam" id="PF08019"/>
    </source>
</evidence>
<accession>A0A1W6LIG6</accession>
<evidence type="ECO:0000313" key="12">
    <source>
        <dbReference type="Proteomes" id="UP000193427"/>
    </source>
</evidence>
<dbReference type="STRING" id="946333.A4W93_26055"/>
<feature type="transmembrane region" description="Helical" evidence="8">
    <location>
        <begin position="75"/>
        <end position="96"/>
    </location>
</feature>
<reference evidence="11 12" key="1">
    <citation type="submission" date="2016-04" db="EMBL/GenBank/DDBJ databases">
        <title>Complete genome sequence of natural rubber-degrading, novel Gram-negative bacterium, Rhizobacter gummiphilus strain NS21.</title>
        <authorList>
            <person name="Tabata M."/>
            <person name="Kasai D."/>
            <person name="Fukuda M."/>
        </authorList>
    </citation>
    <scope>NUCLEOTIDE SEQUENCE [LARGE SCALE GENOMIC DNA]</scope>
    <source>
        <strain evidence="11 12">NS21</strain>
    </source>
</reference>
<protein>
    <submittedName>
        <fullName evidence="11">Sulfatase</fullName>
    </submittedName>
</protein>
<keyword evidence="4" id="KW-0808">Transferase</keyword>
<dbReference type="Gene3D" id="3.40.720.10">
    <property type="entry name" value="Alkaline Phosphatase, subunit A"/>
    <property type="match status" value="1"/>
</dbReference>
<dbReference type="InterPro" id="IPR012549">
    <property type="entry name" value="EptA-like_N"/>
</dbReference>
<dbReference type="Proteomes" id="UP000193427">
    <property type="component" value="Chromosome"/>
</dbReference>
<evidence type="ECO:0000256" key="8">
    <source>
        <dbReference type="SAM" id="Phobius"/>
    </source>
</evidence>
<dbReference type="GO" id="GO:0016776">
    <property type="term" value="F:phosphotransferase activity, phosphate group as acceptor"/>
    <property type="evidence" value="ECO:0007669"/>
    <property type="project" value="TreeGrafter"/>
</dbReference>
<dbReference type="EMBL" id="CP015118">
    <property type="protein sequence ID" value="ARN24062.1"/>
    <property type="molecule type" value="Genomic_DNA"/>
</dbReference>
<dbReference type="PANTHER" id="PTHR30443">
    <property type="entry name" value="INNER MEMBRANE PROTEIN"/>
    <property type="match status" value="1"/>
</dbReference>
<comment type="subcellular location">
    <subcellularLocation>
        <location evidence="1">Cell inner membrane</location>
        <topology evidence="1">Multi-pass membrane protein</topology>
    </subcellularLocation>
</comment>
<evidence type="ECO:0000256" key="2">
    <source>
        <dbReference type="ARBA" id="ARBA00022475"/>
    </source>
</evidence>
<dbReference type="SUPFAM" id="SSF53649">
    <property type="entry name" value="Alkaline phosphatase-like"/>
    <property type="match status" value="1"/>
</dbReference>
<evidence type="ECO:0000256" key="3">
    <source>
        <dbReference type="ARBA" id="ARBA00022519"/>
    </source>
</evidence>
<evidence type="ECO:0000256" key="5">
    <source>
        <dbReference type="ARBA" id="ARBA00022692"/>
    </source>
</evidence>
<sequence length="546" mass="59330">MTRGLAPDRPAFLIAVVCLWLATVGNVALWHGLFERSLLRGFGGWILVAGLGVGIAGLMALLSSLLAWRWTLKPVLVLWLLVSAGCTHFMLSYGMVMDPSMLVNVLQTDPHEAADLMSGRLLLNLLLLGVLPAVWVVRRPVSYGRWTGRLKGNLQTAVLSLVITVVALFACFQPLASTVRNHHEVRYLVNPLNVVYALGKVAFSGPAHARGLAPIGEDAAIAAPFGPAHPPLLVLVLGETGRVGNFGVNGYERDTTPELARQDIVSFRNVWSCGTSTAASVPCMFSRLGRERFLDRDHDEEGLLDVLQRAGYGVLWLDNQGGCKGVCDRVPNAATCADGECLDAALLEGLDARLAALPAERRARGVVLVLHQIGSHGPAYYRRSSPETKRFLPECTQNELQSCSRAELVNAYDNSIAYTDHLLGATIGWLKQKEVNWRPAMMYVADHGESLGENNLYLHGLPYAVAPDVQKRVPWITWMSPGFVHDTGLGVTCLRSRAEERLSHDHYFHSVLGLMGVSTSVYDAARDVYAPCRAGGVKAAQVSAIS</sequence>
<gene>
    <name evidence="11" type="ORF">A4W93_26055</name>
</gene>
<dbReference type="InterPro" id="IPR017850">
    <property type="entry name" value="Alkaline_phosphatase_core_sf"/>
</dbReference>
<feature type="transmembrane region" description="Helical" evidence="8">
    <location>
        <begin position="45"/>
        <end position="68"/>
    </location>
</feature>
<feature type="transmembrane region" description="Helical" evidence="8">
    <location>
        <begin position="116"/>
        <end position="137"/>
    </location>
</feature>
<feature type="transmembrane region" description="Helical" evidence="8">
    <location>
        <begin position="12"/>
        <end position="33"/>
    </location>
</feature>
<keyword evidence="5 8" id="KW-0812">Transmembrane</keyword>
<keyword evidence="3" id="KW-0997">Cell inner membrane</keyword>
<keyword evidence="2" id="KW-1003">Cell membrane</keyword>
<dbReference type="NCBIfam" id="NF028537">
    <property type="entry name" value="P_eth_NH2_trans"/>
    <property type="match status" value="1"/>
</dbReference>
<dbReference type="GO" id="GO:0009244">
    <property type="term" value="P:lipopolysaccharide core region biosynthetic process"/>
    <property type="evidence" value="ECO:0007669"/>
    <property type="project" value="TreeGrafter"/>
</dbReference>
<evidence type="ECO:0000256" key="1">
    <source>
        <dbReference type="ARBA" id="ARBA00004429"/>
    </source>
</evidence>
<evidence type="ECO:0000313" key="11">
    <source>
        <dbReference type="EMBL" id="ARN24062.1"/>
    </source>
</evidence>
<proteinExistence type="predicted"/>
<dbReference type="AlphaFoldDB" id="A0A1W6LIG6"/>
<evidence type="ECO:0000256" key="7">
    <source>
        <dbReference type="ARBA" id="ARBA00023136"/>
    </source>
</evidence>
<feature type="domain" description="Sulfatase N-terminal" evidence="9">
    <location>
        <begin position="231"/>
        <end position="517"/>
    </location>
</feature>
<dbReference type="GO" id="GO:0005886">
    <property type="term" value="C:plasma membrane"/>
    <property type="evidence" value="ECO:0007669"/>
    <property type="project" value="UniProtKB-SubCell"/>
</dbReference>
<dbReference type="InterPro" id="IPR000917">
    <property type="entry name" value="Sulfatase_N"/>
</dbReference>
<name>A0A1W6LIG6_9BURK</name>
<dbReference type="Pfam" id="PF00884">
    <property type="entry name" value="Sulfatase"/>
    <property type="match status" value="1"/>
</dbReference>
<evidence type="ECO:0000256" key="6">
    <source>
        <dbReference type="ARBA" id="ARBA00022989"/>
    </source>
</evidence>
<feature type="transmembrane region" description="Helical" evidence="8">
    <location>
        <begin position="157"/>
        <end position="176"/>
    </location>
</feature>
<keyword evidence="12" id="KW-1185">Reference proteome</keyword>
<evidence type="ECO:0000259" key="9">
    <source>
        <dbReference type="Pfam" id="PF00884"/>
    </source>
</evidence>
<evidence type="ECO:0000256" key="4">
    <source>
        <dbReference type="ARBA" id="ARBA00022679"/>
    </source>
</evidence>
<organism evidence="11 12">
    <name type="scientific">Piscinibacter gummiphilus</name>
    <dbReference type="NCBI Taxonomy" id="946333"/>
    <lineage>
        <taxon>Bacteria</taxon>
        <taxon>Pseudomonadati</taxon>
        <taxon>Pseudomonadota</taxon>
        <taxon>Betaproteobacteria</taxon>
        <taxon>Burkholderiales</taxon>
        <taxon>Sphaerotilaceae</taxon>
        <taxon>Piscinibacter</taxon>
    </lineage>
</organism>
<keyword evidence="7 8" id="KW-0472">Membrane</keyword>
<dbReference type="Pfam" id="PF08019">
    <property type="entry name" value="EptA_B_N"/>
    <property type="match status" value="1"/>
</dbReference>
<keyword evidence="6 8" id="KW-1133">Transmembrane helix</keyword>
<dbReference type="InterPro" id="IPR040423">
    <property type="entry name" value="PEA_transferase"/>
</dbReference>
<feature type="domain" description="Phosphoethanolamine transferase N-terminal" evidence="10">
    <location>
        <begin position="58"/>
        <end position="202"/>
    </location>
</feature>